<dbReference type="Proteomes" id="UP000053144">
    <property type="component" value="Chromosome 9"/>
</dbReference>
<dbReference type="Gramene" id="KOM52536">
    <property type="protein sequence ID" value="KOM52536"/>
    <property type="gene ID" value="LR48_Vigan09g119500"/>
</dbReference>
<accession>A0A0L9VBU8</accession>
<reference evidence="3" key="1">
    <citation type="journal article" date="2015" name="Proc. Natl. Acad. Sci. U.S.A.">
        <title>Genome sequencing of adzuki bean (Vigna angularis) provides insight into high starch and low fat accumulation and domestication.</title>
        <authorList>
            <person name="Yang K."/>
            <person name="Tian Z."/>
            <person name="Chen C."/>
            <person name="Luo L."/>
            <person name="Zhao B."/>
            <person name="Wang Z."/>
            <person name="Yu L."/>
            <person name="Li Y."/>
            <person name="Sun Y."/>
            <person name="Li W."/>
            <person name="Chen Y."/>
            <person name="Li Y."/>
            <person name="Zhang Y."/>
            <person name="Ai D."/>
            <person name="Zhao J."/>
            <person name="Shang C."/>
            <person name="Ma Y."/>
            <person name="Wu B."/>
            <person name="Wang M."/>
            <person name="Gao L."/>
            <person name="Sun D."/>
            <person name="Zhang P."/>
            <person name="Guo F."/>
            <person name="Wang W."/>
            <person name="Li Y."/>
            <person name="Wang J."/>
            <person name="Varshney R.K."/>
            <person name="Wang J."/>
            <person name="Ling H.Q."/>
            <person name="Wan P."/>
        </authorList>
    </citation>
    <scope>NUCLEOTIDE SEQUENCE</scope>
    <source>
        <strain evidence="3">cv. Jingnong 6</strain>
    </source>
</reference>
<feature type="compositionally biased region" description="Basic and acidic residues" evidence="1">
    <location>
        <begin position="45"/>
        <end position="56"/>
    </location>
</feature>
<gene>
    <name evidence="2" type="ORF">LR48_Vigan09g119500</name>
</gene>
<dbReference type="AlphaFoldDB" id="A0A0L9VBU8"/>
<feature type="region of interest" description="Disordered" evidence="1">
    <location>
        <begin position="33"/>
        <end position="70"/>
    </location>
</feature>
<sequence length="235" mass="25351">MVGRPLNSTITLQAERSHCSVFTSTLIRFSSFNASSKRSSPSAHIHTDDHRNDKTDVQGQLTTQGKRKAPVSGCQTLRSSMCVAEVERSACNSWRPSGGVSDAATSICPADVARPPAATCTPLRTEAERVGERAFERERGPTECLPECRRTTLKAVSELFNPSSRFRFTVAAAPTLANETKAASSSLQPSELGARSESRFVPPASLPVPNLCIHRRSIAGVPPECRLFGGRKRGV</sequence>
<evidence type="ECO:0000313" key="3">
    <source>
        <dbReference type="Proteomes" id="UP000053144"/>
    </source>
</evidence>
<proteinExistence type="predicted"/>
<dbReference type="EMBL" id="CM003379">
    <property type="protein sequence ID" value="KOM52536.1"/>
    <property type="molecule type" value="Genomic_DNA"/>
</dbReference>
<protein>
    <submittedName>
        <fullName evidence="2">Uncharacterized protein</fullName>
    </submittedName>
</protein>
<evidence type="ECO:0000256" key="1">
    <source>
        <dbReference type="SAM" id="MobiDB-lite"/>
    </source>
</evidence>
<name>A0A0L9VBU8_PHAAN</name>
<feature type="compositionally biased region" description="Low complexity" evidence="1">
    <location>
        <begin position="33"/>
        <end position="42"/>
    </location>
</feature>
<evidence type="ECO:0000313" key="2">
    <source>
        <dbReference type="EMBL" id="KOM52536.1"/>
    </source>
</evidence>
<organism evidence="2 3">
    <name type="scientific">Phaseolus angularis</name>
    <name type="common">Azuki bean</name>
    <name type="synonym">Vigna angularis</name>
    <dbReference type="NCBI Taxonomy" id="3914"/>
    <lineage>
        <taxon>Eukaryota</taxon>
        <taxon>Viridiplantae</taxon>
        <taxon>Streptophyta</taxon>
        <taxon>Embryophyta</taxon>
        <taxon>Tracheophyta</taxon>
        <taxon>Spermatophyta</taxon>
        <taxon>Magnoliopsida</taxon>
        <taxon>eudicotyledons</taxon>
        <taxon>Gunneridae</taxon>
        <taxon>Pentapetalae</taxon>
        <taxon>rosids</taxon>
        <taxon>fabids</taxon>
        <taxon>Fabales</taxon>
        <taxon>Fabaceae</taxon>
        <taxon>Papilionoideae</taxon>
        <taxon>50 kb inversion clade</taxon>
        <taxon>NPAAA clade</taxon>
        <taxon>indigoferoid/millettioid clade</taxon>
        <taxon>Phaseoleae</taxon>
        <taxon>Vigna</taxon>
    </lineage>
</organism>